<dbReference type="STRING" id="1262450.S3CBX9"/>
<keyword evidence="6" id="KW-0496">Mitochondrion</keyword>
<evidence type="ECO:0000256" key="4">
    <source>
        <dbReference type="ARBA" id="ARBA00022692"/>
    </source>
</evidence>
<evidence type="ECO:0000256" key="10">
    <source>
        <dbReference type="PROSITE-ProRule" id="PRU00282"/>
    </source>
</evidence>
<dbReference type="HOGENOM" id="CLU_015166_6_3_1"/>
<dbReference type="GO" id="GO:0051724">
    <property type="term" value="F:NAD transmembrane transporter activity"/>
    <property type="evidence" value="ECO:0007669"/>
    <property type="project" value="TreeGrafter"/>
</dbReference>
<evidence type="ECO:0000256" key="2">
    <source>
        <dbReference type="ARBA" id="ARBA00006375"/>
    </source>
</evidence>
<comment type="subcellular location">
    <subcellularLocation>
        <location evidence="1">Peroxisome membrane</location>
        <topology evidence="1">Multi-pass membrane protein</topology>
    </subcellularLocation>
</comment>
<dbReference type="GO" id="GO:0044610">
    <property type="term" value="F:FMN transmembrane transporter activity"/>
    <property type="evidence" value="ECO:0007669"/>
    <property type="project" value="TreeGrafter"/>
</dbReference>
<feature type="repeat" description="Solcar" evidence="10">
    <location>
        <begin position="238"/>
        <end position="324"/>
    </location>
</feature>
<evidence type="ECO:0000313" key="13">
    <source>
        <dbReference type="EMBL" id="EPE03748.1"/>
    </source>
</evidence>
<dbReference type="GO" id="GO:0005347">
    <property type="term" value="F:ATP transmembrane transporter activity"/>
    <property type="evidence" value="ECO:0007669"/>
    <property type="project" value="TreeGrafter"/>
</dbReference>
<feature type="transmembrane region" description="Helical" evidence="12">
    <location>
        <begin position="128"/>
        <end position="148"/>
    </location>
</feature>
<dbReference type="PANTHER" id="PTHR45939:SF5">
    <property type="entry name" value="PEROXISOMAL MEMBRANE PROTEIN PMP34"/>
    <property type="match status" value="1"/>
</dbReference>
<dbReference type="InterPro" id="IPR018108">
    <property type="entry name" value="MCP_transmembrane"/>
</dbReference>
<keyword evidence="8 10" id="KW-0472">Membrane</keyword>
<evidence type="ECO:0000256" key="12">
    <source>
        <dbReference type="SAM" id="Phobius"/>
    </source>
</evidence>
<dbReference type="FunFam" id="1.50.40.10:FF:000134">
    <property type="entry name" value="Peroxisomal membrane protein PMP47B"/>
    <property type="match status" value="1"/>
</dbReference>
<dbReference type="Pfam" id="PF00153">
    <property type="entry name" value="Mito_carr"/>
    <property type="match status" value="3"/>
</dbReference>
<proteinExistence type="inferred from homology"/>
<sequence length="337" mass="35769">MAPVASKPVADVAAPTSIPANDNVAHAIAGAGGGILSTVVTYPLITLSTRAQVESRRADSSFLKAVKDIVAREGVSGLYAGLDSAIFGIGVTNFVYYYWYEWARAAFQRRAGASPGRVAGQLSTLESMLAGALAGSATVILTNPIWVINTRMTTRGAEEKAEKKEGEAAAAAADPEAALAEKKIKKTTVGTLLALLREEGPHALFAGVVPALVLVINPILQYTLFEQLKNSVQKRRPVTPGIAFVLGALGKLFATSITYPYITVKSRMHVSSPEERQGGVTAALRRVVQKEGYAGLYKGIGPKVTQSVLTAAFLFALKDVLYNQTVQLRSRAKVLRA</sequence>
<comment type="similarity">
    <text evidence="2 11">Belongs to the mitochondrial carrier (TC 2.A.29) family.</text>
</comment>
<dbReference type="InterPro" id="IPR023395">
    <property type="entry name" value="MCP_dom_sf"/>
</dbReference>
<dbReference type="EMBL" id="KE148165">
    <property type="protein sequence ID" value="EPE03748.1"/>
    <property type="molecule type" value="Genomic_DNA"/>
</dbReference>
<reference evidence="13 14" key="1">
    <citation type="journal article" date="2013" name="BMC Genomics">
        <title>The genome and transcriptome of the pine saprophyte Ophiostoma piceae, and a comparison with the bark beetle-associated pine pathogen Grosmannia clavigera.</title>
        <authorList>
            <person name="Haridas S."/>
            <person name="Wang Y."/>
            <person name="Lim L."/>
            <person name="Massoumi Alamouti S."/>
            <person name="Jackman S."/>
            <person name="Docking R."/>
            <person name="Robertson G."/>
            <person name="Birol I."/>
            <person name="Bohlmann J."/>
            <person name="Breuil C."/>
        </authorList>
    </citation>
    <scope>NUCLEOTIDE SEQUENCE [LARGE SCALE GENOMIC DNA]</scope>
    <source>
        <strain evidence="13 14">UAMH 11346</strain>
    </source>
</reference>
<evidence type="ECO:0000256" key="7">
    <source>
        <dbReference type="ARBA" id="ARBA00022989"/>
    </source>
</evidence>
<dbReference type="GO" id="GO:0080122">
    <property type="term" value="F:AMP transmembrane transporter activity"/>
    <property type="evidence" value="ECO:0007669"/>
    <property type="project" value="TreeGrafter"/>
</dbReference>
<feature type="repeat" description="Solcar" evidence="10">
    <location>
        <begin position="21"/>
        <end position="106"/>
    </location>
</feature>
<name>S3CBX9_OPHP1</name>
<evidence type="ECO:0000256" key="8">
    <source>
        <dbReference type="ARBA" id="ARBA00023136"/>
    </source>
</evidence>
<dbReference type="AlphaFoldDB" id="S3CBX9"/>
<evidence type="ECO:0000256" key="3">
    <source>
        <dbReference type="ARBA" id="ARBA00022448"/>
    </source>
</evidence>
<dbReference type="PANTHER" id="PTHR45939">
    <property type="entry name" value="PEROXISOMAL MEMBRANE PROTEIN PMP34-RELATED"/>
    <property type="match status" value="1"/>
</dbReference>
<keyword evidence="14" id="KW-1185">Reference proteome</keyword>
<keyword evidence="6" id="KW-0999">Mitochondrion inner membrane</keyword>
<dbReference type="InterPro" id="IPR052217">
    <property type="entry name" value="Mito/Peroxisomal_Carrier"/>
</dbReference>
<keyword evidence="3 11" id="KW-0813">Transport</keyword>
<dbReference type="GO" id="GO:0005778">
    <property type="term" value="C:peroxisomal membrane"/>
    <property type="evidence" value="ECO:0007669"/>
    <property type="project" value="UniProtKB-SubCell"/>
</dbReference>
<evidence type="ECO:0000256" key="5">
    <source>
        <dbReference type="ARBA" id="ARBA00022737"/>
    </source>
</evidence>
<dbReference type="OrthoDB" id="2019556at2759"/>
<dbReference type="eggNOG" id="KOG0769">
    <property type="taxonomic scope" value="Eukaryota"/>
</dbReference>
<dbReference type="VEuPathDB" id="FungiDB:F503_06454"/>
<keyword evidence="9" id="KW-0576">Peroxisome</keyword>
<keyword evidence="4 10" id="KW-0812">Transmembrane</keyword>
<feature type="transmembrane region" description="Helical" evidence="12">
    <location>
        <begin position="242"/>
        <end position="262"/>
    </location>
</feature>
<dbReference type="OMA" id="QFMMYEL"/>
<gene>
    <name evidence="13" type="ORF">F503_06454</name>
</gene>
<evidence type="ECO:0000256" key="9">
    <source>
        <dbReference type="ARBA" id="ARBA00023140"/>
    </source>
</evidence>
<dbReference type="GO" id="GO:0015228">
    <property type="term" value="F:coenzyme A transmembrane transporter activity"/>
    <property type="evidence" value="ECO:0007669"/>
    <property type="project" value="TreeGrafter"/>
</dbReference>
<dbReference type="Proteomes" id="UP000016923">
    <property type="component" value="Unassembled WGS sequence"/>
</dbReference>
<feature type="transmembrane region" description="Helical" evidence="12">
    <location>
        <begin position="203"/>
        <end position="222"/>
    </location>
</feature>
<evidence type="ECO:0000256" key="11">
    <source>
        <dbReference type="RuleBase" id="RU000488"/>
    </source>
</evidence>
<accession>S3CBX9</accession>
<organism evidence="13 14">
    <name type="scientific">Ophiostoma piceae (strain UAMH 11346)</name>
    <name type="common">Sap stain fungus</name>
    <dbReference type="NCBI Taxonomy" id="1262450"/>
    <lineage>
        <taxon>Eukaryota</taxon>
        <taxon>Fungi</taxon>
        <taxon>Dikarya</taxon>
        <taxon>Ascomycota</taxon>
        <taxon>Pezizomycotina</taxon>
        <taxon>Sordariomycetes</taxon>
        <taxon>Sordariomycetidae</taxon>
        <taxon>Ophiostomatales</taxon>
        <taxon>Ophiostomataceae</taxon>
        <taxon>Ophiostoma</taxon>
    </lineage>
</organism>
<dbReference type="GO" id="GO:0015217">
    <property type="term" value="F:ADP transmembrane transporter activity"/>
    <property type="evidence" value="ECO:0007669"/>
    <property type="project" value="TreeGrafter"/>
</dbReference>
<keyword evidence="5" id="KW-0677">Repeat</keyword>
<feature type="transmembrane region" description="Helical" evidence="12">
    <location>
        <begin position="24"/>
        <end position="47"/>
    </location>
</feature>
<evidence type="ECO:0000313" key="14">
    <source>
        <dbReference type="Proteomes" id="UP000016923"/>
    </source>
</evidence>
<evidence type="ECO:0000256" key="1">
    <source>
        <dbReference type="ARBA" id="ARBA00004585"/>
    </source>
</evidence>
<dbReference type="GO" id="GO:0015230">
    <property type="term" value="F:FAD transmembrane transporter activity"/>
    <property type="evidence" value="ECO:0007669"/>
    <property type="project" value="TreeGrafter"/>
</dbReference>
<evidence type="ECO:0000256" key="6">
    <source>
        <dbReference type="ARBA" id="ARBA00022792"/>
    </source>
</evidence>
<feature type="transmembrane region" description="Helical" evidence="12">
    <location>
        <begin position="77"/>
        <end position="99"/>
    </location>
</feature>
<dbReference type="Gene3D" id="1.50.40.10">
    <property type="entry name" value="Mitochondrial carrier domain"/>
    <property type="match status" value="2"/>
</dbReference>
<dbReference type="PROSITE" id="PS50920">
    <property type="entry name" value="SOLCAR"/>
    <property type="match status" value="3"/>
</dbReference>
<keyword evidence="7 12" id="KW-1133">Transmembrane helix</keyword>
<feature type="repeat" description="Solcar" evidence="10">
    <location>
        <begin position="122"/>
        <end position="231"/>
    </location>
</feature>
<dbReference type="SUPFAM" id="SSF103506">
    <property type="entry name" value="Mitochondrial carrier"/>
    <property type="match status" value="1"/>
</dbReference>
<protein>
    <submittedName>
        <fullName evidence="13">Peroxisomal membrane protein pmp47a</fullName>
    </submittedName>
</protein>